<feature type="coiled-coil region" evidence="6">
    <location>
        <begin position="19"/>
        <end position="46"/>
    </location>
</feature>
<dbReference type="InterPro" id="IPR038765">
    <property type="entry name" value="Papain-like_cys_pep_sf"/>
</dbReference>
<evidence type="ECO:0000256" key="6">
    <source>
        <dbReference type="SAM" id="Coils"/>
    </source>
</evidence>
<dbReference type="RefSeq" id="WP_183468267.1">
    <property type="nucleotide sequence ID" value="NZ_JACHVU010000004.1"/>
</dbReference>
<dbReference type="GO" id="GO:0004198">
    <property type="term" value="F:calcium-dependent cysteine-type endopeptidase activity"/>
    <property type="evidence" value="ECO:0007669"/>
    <property type="project" value="InterPro"/>
</dbReference>
<sequence>MVTISVVEGTRPWRLLDAAAAQDQKASSLAAQIESQQRELQNLRAAWTGEAADAATARADTQLTRQQAMLTTLTAHAAALRFGGANLDPLRAQISAMKSQAVALGGMVGDDGTVTGHNTLGMMSPTLAAAYTTSLKNMLATFGRVDTATAEALRTGIVPATAPAPDFGWTDEDLYRGDPAGSDVNQDGIGDCYLVATMSAVANADPQWIRDRIAYDARTGMFDVTLWNGSEWQHIAVTQADIDANIAARGASGIDTATPGVTDPGAPLWPAVLESAYAKMKAPGKGIEGIESGFTPPALEALTGNNGDWIVPATEWMTPSQNIDSQIADALTGNQPVMLSTSVFGGPLLEAQHVYSIEGIAGTGSDAVVTLRNPWGPDDGPPVIEARLGDLIGTDPLGGLGLGPTGMINIGRLGS</sequence>
<protein>
    <submittedName>
        <fullName evidence="8">Uncharacterized protein YukE</fullName>
    </submittedName>
</protein>
<proteinExistence type="inferred from homology"/>
<dbReference type="GO" id="GO:0006508">
    <property type="term" value="P:proteolysis"/>
    <property type="evidence" value="ECO:0007669"/>
    <property type="project" value="UniProtKB-KW"/>
</dbReference>
<evidence type="ECO:0000256" key="5">
    <source>
        <dbReference type="PROSITE-ProRule" id="PRU00239"/>
    </source>
</evidence>
<keyword evidence="9" id="KW-1185">Reference proteome</keyword>
<comment type="caution">
    <text evidence="8">The sequence shown here is derived from an EMBL/GenBank/DDBJ whole genome shotgun (WGS) entry which is preliminary data.</text>
</comment>
<feature type="domain" description="Calpain catalytic" evidence="7">
    <location>
        <begin position="182"/>
        <end position="376"/>
    </location>
</feature>
<comment type="similarity">
    <text evidence="1">Belongs to the peptidase C2 family.</text>
</comment>
<evidence type="ECO:0000313" key="9">
    <source>
        <dbReference type="Proteomes" id="UP000550501"/>
    </source>
</evidence>
<dbReference type="SUPFAM" id="SSF54001">
    <property type="entry name" value="Cysteine proteinases"/>
    <property type="match status" value="1"/>
</dbReference>
<feature type="active site" evidence="5">
    <location>
        <position position="192"/>
    </location>
</feature>
<reference evidence="8 9" key="1">
    <citation type="submission" date="2020-08" db="EMBL/GenBank/DDBJ databases">
        <title>The Agave Microbiome: Exploring the role of microbial communities in plant adaptations to desert environments.</title>
        <authorList>
            <person name="Partida-Martinez L.P."/>
        </authorList>
    </citation>
    <scope>NUCLEOTIDE SEQUENCE [LARGE SCALE GENOMIC DNA]</scope>
    <source>
        <strain evidence="8 9">AT2.18</strain>
    </source>
</reference>
<evidence type="ECO:0000256" key="3">
    <source>
        <dbReference type="ARBA" id="ARBA00022801"/>
    </source>
</evidence>
<dbReference type="Gene3D" id="1.10.287.1060">
    <property type="entry name" value="ESAT-6-like"/>
    <property type="match status" value="1"/>
</dbReference>
<keyword evidence="3 5" id="KW-0378">Hydrolase</keyword>
<keyword evidence="4 5" id="KW-0788">Thiol protease</keyword>
<evidence type="ECO:0000313" key="8">
    <source>
        <dbReference type="EMBL" id="MBB2991037.1"/>
    </source>
</evidence>
<evidence type="ECO:0000259" key="7">
    <source>
        <dbReference type="PROSITE" id="PS50203"/>
    </source>
</evidence>
<gene>
    <name evidence="8" type="ORF">FHR72_002510</name>
</gene>
<keyword evidence="6" id="KW-0175">Coiled coil</keyword>
<evidence type="ECO:0000256" key="1">
    <source>
        <dbReference type="ARBA" id="ARBA00007623"/>
    </source>
</evidence>
<name>A0A839Q5W5_MYCIR</name>
<dbReference type="PANTHER" id="PTHR10183">
    <property type="entry name" value="CALPAIN"/>
    <property type="match status" value="1"/>
</dbReference>
<dbReference type="EMBL" id="JACHVU010000004">
    <property type="protein sequence ID" value="MBB2991037.1"/>
    <property type="molecule type" value="Genomic_DNA"/>
</dbReference>
<feature type="active site" evidence="5">
    <location>
        <position position="373"/>
    </location>
</feature>
<dbReference type="SUPFAM" id="SSF140453">
    <property type="entry name" value="EsxAB dimer-like"/>
    <property type="match status" value="1"/>
</dbReference>
<feature type="active site" evidence="5">
    <location>
        <position position="353"/>
    </location>
</feature>
<dbReference type="PANTHER" id="PTHR10183:SF379">
    <property type="entry name" value="CALPAIN-5"/>
    <property type="match status" value="1"/>
</dbReference>
<dbReference type="AlphaFoldDB" id="A0A839Q5W5"/>
<dbReference type="Pfam" id="PF00648">
    <property type="entry name" value="Peptidase_C2"/>
    <property type="match status" value="1"/>
</dbReference>
<dbReference type="InterPro" id="IPR036689">
    <property type="entry name" value="ESAT-6-like_sf"/>
</dbReference>
<keyword evidence="2 5" id="KW-0645">Protease</keyword>
<evidence type="ECO:0000256" key="4">
    <source>
        <dbReference type="ARBA" id="ARBA00022807"/>
    </source>
</evidence>
<organism evidence="8 9">
    <name type="scientific">Mycolicibacterium iranicum</name>
    <name type="common">Mycobacterium iranicum</name>
    <dbReference type="NCBI Taxonomy" id="912594"/>
    <lineage>
        <taxon>Bacteria</taxon>
        <taxon>Bacillati</taxon>
        <taxon>Actinomycetota</taxon>
        <taxon>Actinomycetes</taxon>
        <taxon>Mycobacteriales</taxon>
        <taxon>Mycobacteriaceae</taxon>
        <taxon>Mycolicibacterium</taxon>
    </lineage>
</organism>
<dbReference type="InterPro" id="IPR022684">
    <property type="entry name" value="Calpain_cysteine_protease"/>
</dbReference>
<dbReference type="PROSITE" id="PS50203">
    <property type="entry name" value="CALPAIN_CAT"/>
    <property type="match status" value="1"/>
</dbReference>
<dbReference type="InterPro" id="IPR001300">
    <property type="entry name" value="Peptidase_C2_calpain_cat"/>
</dbReference>
<accession>A0A839Q5W5</accession>
<evidence type="ECO:0000256" key="2">
    <source>
        <dbReference type="ARBA" id="ARBA00022670"/>
    </source>
</evidence>
<dbReference type="Proteomes" id="UP000550501">
    <property type="component" value="Unassembled WGS sequence"/>
</dbReference>